<dbReference type="Proteomes" id="UP001054945">
    <property type="component" value="Unassembled WGS sequence"/>
</dbReference>
<name>A0AAV4XB49_CAEEX</name>
<dbReference type="PROSITE" id="PS01211">
    <property type="entry name" value="UPF0001"/>
    <property type="match status" value="1"/>
</dbReference>
<dbReference type="Gene3D" id="3.20.20.10">
    <property type="entry name" value="Alanine racemase"/>
    <property type="match status" value="1"/>
</dbReference>
<feature type="region of interest" description="Disordered" evidence="4">
    <location>
        <begin position="323"/>
        <end position="357"/>
    </location>
</feature>
<dbReference type="GO" id="GO:0030170">
    <property type="term" value="F:pyridoxal phosphate binding"/>
    <property type="evidence" value="ECO:0007669"/>
    <property type="project" value="UniProtKB-UniRule"/>
</dbReference>
<keyword evidence="6" id="KW-1185">Reference proteome</keyword>
<organism evidence="5 6">
    <name type="scientific">Caerostris extrusa</name>
    <name type="common">Bark spider</name>
    <name type="synonym">Caerostris bankana</name>
    <dbReference type="NCBI Taxonomy" id="172846"/>
    <lineage>
        <taxon>Eukaryota</taxon>
        <taxon>Metazoa</taxon>
        <taxon>Ecdysozoa</taxon>
        <taxon>Arthropoda</taxon>
        <taxon>Chelicerata</taxon>
        <taxon>Arachnida</taxon>
        <taxon>Araneae</taxon>
        <taxon>Araneomorphae</taxon>
        <taxon>Entelegynae</taxon>
        <taxon>Araneoidea</taxon>
        <taxon>Araneidae</taxon>
        <taxon>Caerostris</taxon>
    </lineage>
</organism>
<dbReference type="EMBL" id="BPLR01017460">
    <property type="protein sequence ID" value="GIY91809.1"/>
    <property type="molecule type" value="Genomic_DNA"/>
</dbReference>
<dbReference type="InterPro" id="IPR011078">
    <property type="entry name" value="PyrdxlP_homeostasis"/>
</dbReference>
<keyword evidence="3" id="KW-0175">Coiled coil</keyword>
<gene>
    <name evidence="5" type="primary">PLPBP</name>
    <name evidence="5" type="ORF">CEXT_796921</name>
</gene>
<comment type="similarity">
    <text evidence="2">Belongs to the pyridoxal phosphate-binding protein YggS/PROSC family.</text>
</comment>
<dbReference type="NCBIfam" id="TIGR00044">
    <property type="entry name" value="YggS family pyridoxal phosphate-dependent enzyme"/>
    <property type="match status" value="1"/>
</dbReference>
<evidence type="ECO:0000313" key="5">
    <source>
        <dbReference type="EMBL" id="GIY91809.1"/>
    </source>
</evidence>
<dbReference type="FunFam" id="3.20.20.10:FF:000018">
    <property type="entry name" value="Pyridoxal phosphate homeostasis protein"/>
    <property type="match status" value="1"/>
</dbReference>
<accession>A0AAV4XB49</accession>
<evidence type="ECO:0000256" key="2">
    <source>
        <dbReference type="HAMAP-Rule" id="MF_03225"/>
    </source>
</evidence>
<sequence>MAYRRTHCQNNSTQPNHLTSSSFNQCMEYPTFNQQMISSSSSDPQIPSSLPHSCVTPRSSYSVPSSFEDRANQFIAHRPCRCIHQMPPSLFYQQLTSIETYEVQRSFIPCRCYPQIASVFSLPPLSFFFQQPFNPQSPTFFRPCLCYPQITSSNDVEPISSFDTQSVSSSMASPYNFEPASCSVTPPFNAQQASYSMQPPFQMPPPRTSCSRASFGVQHPPGSLSSGIETTSSSMESPFELQQASYSMRPSFDIEPATSYDLHPSTSFYVTPLTSLDNVRSITTDEDFEPLIYPFEDEDLIRSHDSLQLGSIFQNVQLIRSSSNDVQPMGSSSNDVQPIRSSSNDVQPIRSSSNDERPIRSILDDLLPIRSSFNLPSIMSSSSDIVELPFYEPLTSFDLRPVLSSIKPICKEKSAPPDVLPASSDAPPASPDVVPASPDVLSASSDVRSPIYINIQNSIEEVKQQIEEAKRRRDTQFTDEVKLVAVSKNQPMENICIAYECGLRIFGENYINELVRKATDPELRRRCPEIKWHFIGKLQSNKMNRLIGCPNLIRIESIESKEMANMVQKIRGSGIERLGCLGVMIQVNTSREQSKSGVMPKSAADLVKHVLQTCPDLKFHGLMTIGVPNYDVSNGPNPDYLTLLDVKEEITEFYAGKISLSMGMSGDFEHAIEIGSTEVELDKIFFGPRPKKPQTSN</sequence>
<dbReference type="PANTHER" id="PTHR10146">
    <property type="entry name" value="PROLINE SYNTHETASE CO-TRANSCRIBED BACTERIAL HOMOLOG PROTEIN"/>
    <property type="match status" value="1"/>
</dbReference>
<comment type="caution">
    <text evidence="5">The sequence shown here is derived from an EMBL/GenBank/DDBJ whole genome shotgun (WGS) entry which is preliminary data.</text>
</comment>
<feature type="compositionally biased region" description="Polar residues" evidence="4">
    <location>
        <begin position="323"/>
        <end position="352"/>
    </location>
</feature>
<protein>
    <recommendedName>
        <fullName evidence="2">Pyridoxal phosphate homeostasis protein</fullName>
        <shortName evidence="2">PLP homeostasis protein</shortName>
    </recommendedName>
</protein>
<evidence type="ECO:0000313" key="6">
    <source>
        <dbReference type="Proteomes" id="UP001054945"/>
    </source>
</evidence>
<dbReference type="InterPro" id="IPR029066">
    <property type="entry name" value="PLP-binding_barrel"/>
</dbReference>
<dbReference type="SUPFAM" id="SSF51419">
    <property type="entry name" value="PLP-binding barrel"/>
    <property type="match status" value="1"/>
</dbReference>
<feature type="compositionally biased region" description="Low complexity" evidence="4">
    <location>
        <begin position="416"/>
        <end position="436"/>
    </location>
</feature>
<feature type="region of interest" description="Disordered" evidence="4">
    <location>
        <begin position="415"/>
        <end position="436"/>
    </location>
</feature>
<dbReference type="PANTHER" id="PTHR10146:SF14">
    <property type="entry name" value="PYRIDOXAL PHOSPHATE HOMEOSTASIS PROTEIN"/>
    <property type="match status" value="1"/>
</dbReference>
<evidence type="ECO:0000256" key="1">
    <source>
        <dbReference type="ARBA" id="ARBA00022898"/>
    </source>
</evidence>
<comment type="function">
    <text evidence="2">Pyridoxal 5'-phosphate (PLP)-binding protein, which may be involved in intracellular homeostatic regulation of pyridoxal 5'-phosphate (PLP), the active form of vitamin B6.</text>
</comment>
<feature type="coiled-coil region" evidence="3">
    <location>
        <begin position="452"/>
        <end position="479"/>
    </location>
</feature>
<feature type="modified residue" description="N6-(pyridoxal phosphate)lysine" evidence="2">
    <location>
        <position position="488"/>
    </location>
</feature>
<dbReference type="HAMAP" id="MF_02087">
    <property type="entry name" value="PLP_homeostasis"/>
    <property type="match status" value="1"/>
</dbReference>
<reference evidence="5 6" key="1">
    <citation type="submission" date="2021-06" db="EMBL/GenBank/DDBJ databases">
        <title>Caerostris extrusa draft genome.</title>
        <authorList>
            <person name="Kono N."/>
            <person name="Arakawa K."/>
        </authorList>
    </citation>
    <scope>NUCLEOTIDE SEQUENCE [LARGE SCALE GENOMIC DNA]</scope>
</reference>
<proteinExistence type="inferred from homology"/>
<dbReference type="AlphaFoldDB" id="A0AAV4XB49"/>
<keyword evidence="1 2" id="KW-0663">Pyridoxal phosphate</keyword>
<evidence type="ECO:0000256" key="4">
    <source>
        <dbReference type="SAM" id="MobiDB-lite"/>
    </source>
</evidence>
<evidence type="ECO:0000256" key="3">
    <source>
        <dbReference type="SAM" id="Coils"/>
    </source>
</evidence>